<gene>
    <name evidence="2" type="ORF">I312_04918</name>
</gene>
<dbReference type="AlphaFoldDB" id="A0A0D0UC98"/>
<proteinExistence type="predicted"/>
<feature type="region of interest" description="Disordered" evidence="1">
    <location>
        <begin position="73"/>
        <end position="93"/>
    </location>
</feature>
<name>A0A0D0UC98_CRYGA</name>
<evidence type="ECO:0000313" key="2">
    <source>
        <dbReference type="EMBL" id="KIR45948.1"/>
    </source>
</evidence>
<organism evidence="2">
    <name type="scientific">Cryptococcus bacillisporus CA1280</name>
    <dbReference type="NCBI Taxonomy" id="1296109"/>
    <lineage>
        <taxon>Eukaryota</taxon>
        <taxon>Fungi</taxon>
        <taxon>Dikarya</taxon>
        <taxon>Basidiomycota</taxon>
        <taxon>Agaricomycotina</taxon>
        <taxon>Tremellomycetes</taxon>
        <taxon>Tremellales</taxon>
        <taxon>Cryptococcaceae</taxon>
        <taxon>Cryptococcus</taxon>
        <taxon>Cryptococcus gattii species complex</taxon>
    </lineage>
</organism>
<accession>A0A0D0UC98</accession>
<sequence length="209" mass="23370">MSPRPTRAYTLTPLPTSQRLLRTLLTDRHAATIFAQHFKVAPEELVIFRDGSEAVIAGKAEYLQDIRFPQKALLQPERKGEGEGGEEEEAVYPPPKSAWMLNPLGMSRHLLESLGDEEEAKRVFGGYFEIDQIEELGQEERDEVKVWYDGEGGVIGCRGEGVGRLAILTTLSQRLADELIYAITDQRLVSHGHVSGLCCLTLHRETDEP</sequence>
<dbReference type="OrthoDB" id="2575697at2759"/>
<evidence type="ECO:0000256" key="1">
    <source>
        <dbReference type="SAM" id="MobiDB-lite"/>
    </source>
</evidence>
<dbReference type="EMBL" id="KN847986">
    <property type="protein sequence ID" value="KIR45948.1"/>
    <property type="molecule type" value="Genomic_DNA"/>
</dbReference>
<protein>
    <submittedName>
        <fullName evidence="2">Unplaced genomic scaffold supercont1.14, whole genome shotgun sequence</fullName>
    </submittedName>
</protein>
<reference evidence="2" key="1">
    <citation type="submission" date="2015-01" db="EMBL/GenBank/DDBJ databases">
        <title>The Genome Sequence of Cryptococcus gattii CA1280.</title>
        <authorList>
            <consortium name="The Broad Institute Genomics Platform"/>
            <person name="Cuomo C."/>
            <person name="Litvintseva A."/>
            <person name="Chen Y."/>
            <person name="Heitman J."/>
            <person name="Sun S."/>
            <person name="Springer D."/>
            <person name="Dromer F."/>
            <person name="Young S."/>
            <person name="Zeng Q."/>
            <person name="Gargeya S."/>
            <person name="Abouelleil A."/>
            <person name="Alvarado L."/>
            <person name="Chapman S.B."/>
            <person name="Gainer-Dewar J."/>
            <person name="Goldberg J."/>
            <person name="Griggs A."/>
            <person name="Gujja S."/>
            <person name="Hansen M."/>
            <person name="Howarth C."/>
            <person name="Imamovic A."/>
            <person name="Larimer J."/>
            <person name="Murphy C."/>
            <person name="Naylor J."/>
            <person name="Pearson M."/>
            <person name="Priest M."/>
            <person name="Roberts A."/>
            <person name="Saif S."/>
            <person name="Shea T."/>
            <person name="Sykes S."/>
            <person name="Wortman J."/>
            <person name="Nusbaum C."/>
            <person name="Birren B."/>
        </authorList>
    </citation>
    <scope>NUCLEOTIDE SEQUENCE [LARGE SCALE GENOMIC DNA]</scope>
    <source>
        <strain evidence="2">CA1280</strain>
    </source>
</reference>
<dbReference type="HOGENOM" id="CLU_1547503_0_0_1"/>